<proteinExistence type="predicted"/>
<evidence type="ECO:0000313" key="2">
    <source>
        <dbReference type="Proteomes" id="UP000463961"/>
    </source>
</evidence>
<dbReference type="PANTHER" id="PTHR39594:SF1">
    <property type="entry name" value="PROTEIN YCHQ"/>
    <property type="match status" value="1"/>
</dbReference>
<protein>
    <submittedName>
        <fullName evidence="1">SirB family protein</fullName>
    </submittedName>
</protein>
<keyword evidence="2" id="KW-1185">Reference proteome</keyword>
<dbReference type="Pfam" id="PF04247">
    <property type="entry name" value="SirB"/>
    <property type="match status" value="1"/>
</dbReference>
<accession>A0A679IBS8</accession>
<reference evidence="2" key="1">
    <citation type="submission" date="2020-01" db="EMBL/GenBank/DDBJ databases">
        <title>Phosphoaccumulans saitamaens gen. nov., sp. nov., a polyphosphate accumulating bacterium isolated from surface river water.</title>
        <authorList>
            <person name="Watanabe K."/>
            <person name="Suda W."/>
        </authorList>
    </citation>
    <scope>NUCLEOTIDE SEQUENCE [LARGE SCALE GENOMIC DNA]</scope>
    <source>
        <strain evidence="2">ICHIAU1</strain>
    </source>
</reference>
<dbReference type="AlphaFoldDB" id="A0A679IBS8"/>
<gene>
    <name evidence="1" type="ORF">ICHIAU1_14640</name>
</gene>
<name>A0A679IBS8_9RHOO</name>
<dbReference type="PIRSF" id="PIRSF005610">
    <property type="entry name" value="SirB"/>
    <property type="match status" value="1"/>
</dbReference>
<evidence type="ECO:0000313" key="1">
    <source>
        <dbReference type="EMBL" id="BBU69181.1"/>
    </source>
</evidence>
<dbReference type="EMBL" id="AP022345">
    <property type="protein sequence ID" value="BBU69181.1"/>
    <property type="molecule type" value="Genomic_DNA"/>
</dbReference>
<dbReference type="Proteomes" id="UP000463961">
    <property type="component" value="Chromosome"/>
</dbReference>
<dbReference type="InterPro" id="IPR007360">
    <property type="entry name" value="SirB"/>
</dbReference>
<dbReference type="PANTHER" id="PTHR39594">
    <property type="entry name" value="PROTEIN YCHQ"/>
    <property type="match status" value="1"/>
</dbReference>
<sequence length="134" mass="15075">MRFIHMDHIDYLALKNTHVGLVTISFVLFNFRALLSICSHYHPSFLFRIVVHAVDTLLLICGVTLAWMLALNPIEAPWLGVKIIGLIIYIALASFAVKHAKTQRSGIYGYILSQLVFGYIVLVALNKSVFPFLS</sequence>
<dbReference type="GO" id="GO:0005886">
    <property type="term" value="C:plasma membrane"/>
    <property type="evidence" value="ECO:0007669"/>
    <property type="project" value="TreeGrafter"/>
</dbReference>
<organism evidence="1 2">
    <name type="scientific">Fluviibacter phosphoraccumulans</name>
    <dbReference type="NCBI Taxonomy" id="1751046"/>
    <lineage>
        <taxon>Bacteria</taxon>
        <taxon>Pseudomonadati</taxon>
        <taxon>Pseudomonadota</taxon>
        <taxon>Betaproteobacteria</taxon>
        <taxon>Rhodocyclales</taxon>
        <taxon>Fluviibacteraceae</taxon>
        <taxon>Fluviibacter</taxon>
    </lineage>
</organism>